<dbReference type="WormBase" id="Y81B9A.1">
    <property type="protein sequence ID" value="CE23116"/>
    <property type="gene ID" value="WBGene00022315"/>
</dbReference>
<feature type="compositionally biased region" description="Acidic residues" evidence="1">
    <location>
        <begin position="225"/>
        <end position="234"/>
    </location>
</feature>
<dbReference type="HOGENOM" id="CLU_471121_0_0_1"/>
<dbReference type="Proteomes" id="UP000001940">
    <property type="component" value="Chromosome X"/>
</dbReference>
<dbReference type="AGR" id="WB:WBGene00022315"/>
<dbReference type="InParanoid" id="Q9N4P6"/>
<reference evidence="2 3" key="1">
    <citation type="journal article" date="1998" name="Science">
        <title>Genome sequence of the nematode C. elegans: a platform for investigating biology.</title>
        <authorList>
            <consortium name="The C. elegans sequencing consortium"/>
            <person name="Sulson J.E."/>
            <person name="Waterston R."/>
        </authorList>
    </citation>
    <scope>NUCLEOTIDE SEQUENCE [LARGE SCALE GENOMIC DNA]</scope>
    <source>
        <strain evidence="2 3">Bristol N2</strain>
    </source>
</reference>
<dbReference type="PaxDb" id="6239-Y81B9A.1"/>
<evidence type="ECO:0000313" key="4">
    <source>
        <dbReference type="WormBase" id="Y81B9A.1"/>
    </source>
</evidence>
<dbReference type="STRING" id="6239.Y81B9A.1.1"/>
<sequence>MALNDHKLHDCVFKNITPMETLEFMAVNHWTYCGGCNTRSHMHPRGECQRVGCYQCGSMGHATAQALCDLPIGGVTPEAQTMQQETAWGFRRECLQRTRALILNTTHPLKYRLFTDHRAIFIEAREPHDQAGWRVYRDTDNEFPFADIQRYSYTHENPPRRAYFTVLQPPEYALKTVNKIPAFSPDESAYLERCGHWITQYRQGNELPIPTLLDESDSSSPPSSDSEDESDEDNAPQRQPEEVPAPLNIIPPIIVPPPAPLPQVVHGIARIVAQDHRLARNGNLIDYVNGWAHRPLDWAQEMERDERANQGQRDRVAREIRLFEARFARVPVEPVEEIVQEREEEDQPDGHAMEKCTRLCSRPIIWMDETVRPCFQKEAFAKLEAASPPDTKRSMCHRAQAYLLTLTGQADHRYGAYDNISHFQMAQYIEDLKSYGKRLRGEEWTLCKLEYNSIENIRSPLRPEGSRFIYLPTVTLWCIASVQGAMKAVLAKRDPAQHVNPIDNVVGLDSKPWFNILLPSFADDETNPAAQFARETELRKELANPMNVRYNNNTRAHFESHLDRYLDLKTPRDLTTCEK</sequence>
<dbReference type="AlphaFoldDB" id="Q9N4P6"/>
<keyword evidence="3" id="KW-1185">Reference proteome</keyword>
<proteinExistence type="predicted"/>
<evidence type="ECO:0000313" key="2">
    <source>
        <dbReference type="EMBL" id="CCD62262.1"/>
    </source>
</evidence>
<dbReference type="KEGG" id="cel:CELE_Y81B9A.1"/>
<dbReference type="RefSeq" id="NP_509551.1">
    <property type="nucleotide sequence ID" value="NM_077150.1"/>
</dbReference>
<evidence type="ECO:0000313" key="3">
    <source>
        <dbReference type="Proteomes" id="UP000001940"/>
    </source>
</evidence>
<dbReference type="GeneID" id="190744"/>
<gene>
    <name evidence="2" type="ORF">CELE_Y81B9A.1</name>
    <name evidence="2 4" type="ORF">Y81B9A.1</name>
</gene>
<dbReference type="EMBL" id="BX284606">
    <property type="protein sequence ID" value="CCD62262.1"/>
    <property type="molecule type" value="Genomic_DNA"/>
</dbReference>
<dbReference type="FunCoup" id="Q9N4P6">
    <property type="interactions" value="126"/>
</dbReference>
<evidence type="ECO:0000256" key="1">
    <source>
        <dbReference type="SAM" id="MobiDB-lite"/>
    </source>
</evidence>
<dbReference type="UCSC" id="Y81B9A.1">
    <property type="organism name" value="c. elegans"/>
</dbReference>
<protein>
    <submittedName>
        <fullName evidence="2">Zn(2)-C6 fungal-type domain-containing protein</fullName>
    </submittedName>
</protein>
<organism evidence="2 3">
    <name type="scientific">Caenorhabditis elegans</name>
    <dbReference type="NCBI Taxonomy" id="6239"/>
    <lineage>
        <taxon>Eukaryota</taxon>
        <taxon>Metazoa</taxon>
        <taxon>Ecdysozoa</taxon>
        <taxon>Nematoda</taxon>
        <taxon>Chromadorea</taxon>
        <taxon>Rhabditida</taxon>
        <taxon>Rhabditina</taxon>
        <taxon>Rhabditomorpha</taxon>
        <taxon>Rhabditoidea</taxon>
        <taxon>Rhabditidae</taxon>
        <taxon>Peloderinae</taxon>
        <taxon>Caenorhabditis</taxon>
    </lineage>
</organism>
<name>Q9N4P6_CAEEL</name>
<dbReference type="PhylomeDB" id="Q9N4P6"/>
<feature type="region of interest" description="Disordered" evidence="1">
    <location>
        <begin position="209"/>
        <end position="250"/>
    </location>
</feature>
<accession>Q9N4P6</accession>
<dbReference type="CTD" id="190744"/>